<proteinExistence type="predicted"/>
<sequence>MSESGHSQPGLYERRRRWNREKELGHQSLSGPGRERDYVPWDRDRDRDRDRRSKVAPAATPVPAPAAAPAMEKPIVLMKSREEGKGPAGTTEVSAQPPAAVAKVEKEGQRPTQPVYQIQNRGMGSTASSGIMDPVVGQAKLLAPEKMKHSIKLVDDQMNWCDSAIEYLLDQTDVLVVGVLGLQGTGKSMVMSLLSANQPEEDQSPSILDHLINNDRKLPPEYNLPHTYVEMQSLQIAAFLFTVCHVVIVVQDWFTDLSLYRFLQTAEMVKPSTPSPSHESSSSSGSDEGTEYYPHIVFLQNKAKRENFCPRNLKQMHLVIDKIMMHSHLKYKGTLSMLECNIFPGLPQSYLDTEVNLFLLPFMDSETDDVLPRATPGSGPLFSLLPGYKGHPSFQSLIAKLRSQMMSMSRPQLSHTILTEKNWFHYAARIWDGVKKSSALSEYSRLLA</sequence>
<evidence type="ECO:0000256" key="1">
    <source>
        <dbReference type="SAM" id="MobiDB-lite"/>
    </source>
</evidence>
<dbReference type="OrthoDB" id="79514at2759"/>
<name>V8PD80_OPHHA</name>
<protein>
    <submittedName>
        <fullName evidence="2">Protein SMG9</fullName>
    </submittedName>
</protein>
<evidence type="ECO:0000313" key="2">
    <source>
        <dbReference type="EMBL" id="ETE72489.1"/>
    </source>
</evidence>
<gene>
    <name evidence="2" type="primary">SMG9</name>
    <name evidence="2" type="ORF">L345_01669</name>
</gene>
<evidence type="ECO:0000313" key="3">
    <source>
        <dbReference type="Proteomes" id="UP000018936"/>
    </source>
</evidence>
<feature type="region of interest" description="Disordered" evidence="1">
    <location>
        <begin position="1"/>
        <end position="72"/>
    </location>
</feature>
<dbReference type="Proteomes" id="UP000018936">
    <property type="component" value="Unassembled WGS sequence"/>
</dbReference>
<dbReference type="EMBL" id="AZIM01000218">
    <property type="protein sequence ID" value="ETE72489.1"/>
    <property type="molecule type" value="Genomic_DNA"/>
</dbReference>
<organism evidence="2 3">
    <name type="scientific">Ophiophagus hannah</name>
    <name type="common">King cobra</name>
    <name type="synonym">Naja hannah</name>
    <dbReference type="NCBI Taxonomy" id="8665"/>
    <lineage>
        <taxon>Eukaryota</taxon>
        <taxon>Metazoa</taxon>
        <taxon>Chordata</taxon>
        <taxon>Craniata</taxon>
        <taxon>Vertebrata</taxon>
        <taxon>Euteleostomi</taxon>
        <taxon>Lepidosauria</taxon>
        <taxon>Squamata</taxon>
        <taxon>Bifurcata</taxon>
        <taxon>Unidentata</taxon>
        <taxon>Episquamata</taxon>
        <taxon>Toxicofera</taxon>
        <taxon>Serpentes</taxon>
        <taxon>Colubroidea</taxon>
        <taxon>Elapidae</taxon>
        <taxon>Elapinae</taxon>
        <taxon>Ophiophagus</taxon>
    </lineage>
</organism>
<feature type="compositionally biased region" description="Basic and acidic residues" evidence="1">
    <location>
        <begin position="33"/>
        <end position="53"/>
    </location>
</feature>
<dbReference type="InterPro" id="IPR039177">
    <property type="entry name" value="SMG9"/>
</dbReference>
<comment type="caution">
    <text evidence="2">The sequence shown here is derived from an EMBL/GenBank/DDBJ whole genome shotgun (WGS) entry which is preliminary data.</text>
</comment>
<keyword evidence="3" id="KW-1185">Reference proteome</keyword>
<dbReference type="GO" id="GO:0000184">
    <property type="term" value="P:nuclear-transcribed mRNA catabolic process, nonsense-mediated decay"/>
    <property type="evidence" value="ECO:0007669"/>
    <property type="project" value="InterPro"/>
</dbReference>
<reference evidence="2 3" key="1">
    <citation type="journal article" date="2013" name="Proc. Natl. Acad. Sci. U.S.A.">
        <title>The king cobra genome reveals dynamic gene evolution and adaptation in the snake venom system.</title>
        <authorList>
            <person name="Vonk F.J."/>
            <person name="Casewell N.R."/>
            <person name="Henkel C.V."/>
            <person name="Heimberg A.M."/>
            <person name="Jansen H.J."/>
            <person name="McCleary R.J."/>
            <person name="Kerkkamp H.M."/>
            <person name="Vos R.A."/>
            <person name="Guerreiro I."/>
            <person name="Calvete J.J."/>
            <person name="Wuster W."/>
            <person name="Woods A.E."/>
            <person name="Logan J.M."/>
            <person name="Harrison R.A."/>
            <person name="Castoe T.A."/>
            <person name="de Koning A.P."/>
            <person name="Pollock D.D."/>
            <person name="Yandell M."/>
            <person name="Calderon D."/>
            <person name="Renjifo C."/>
            <person name="Currier R.B."/>
            <person name="Salgado D."/>
            <person name="Pla D."/>
            <person name="Sanz L."/>
            <person name="Hyder A.S."/>
            <person name="Ribeiro J.M."/>
            <person name="Arntzen J.W."/>
            <person name="van den Thillart G.E."/>
            <person name="Boetzer M."/>
            <person name="Pirovano W."/>
            <person name="Dirks R.P."/>
            <person name="Spaink H.P."/>
            <person name="Duboule D."/>
            <person name="McGlinn E."/>
            <person name="Kini R.M."/>
            <person name="Richardson M.K."/>
        </authorList>
    </citation>
    <scope>NUCLEOTIDE SEQUENCE</scope>
    <source>
        <tissue evidence="2">Blood</tissue>
    </source>
</reference>
<dbReference type="PANTHER" id="PTHR14270:SF0">
    <property type="entry name" value="NONSENSE-MEDIATED MRNA DECAY FACTOR SMG9"/>
    <property type="match status" value="1"/>
</dbReference>
<dbReference type="AlphaFoldDB" id="V8PD80"/>
<dbReference type="PANTHER" id="PTHR14270">
    <property type="entry name" value="NONSENSE-MEDIATED MRNA DECAY FACTOR SMG9"/>
    <property type="match status" value="1"/>
</dbReference>
<accession>V8PD80</accession>